<dbReference type="RefSeq" id="WP_226954693.1">
    <property type="nucleotide sequence ID" value="NZ_JACDXW010000005.1"/>
</dbReference>
<protein>
    <submittedName>
        <fullName evidence="3">TRAP transporter substrate-binding protein</fullName>
    </submittedName>
</protein>
<dbReference type="NCBIfam" id="NF037995">
    <property type="entry name" value="TRAP_S1"/>
    <property type="match status" value="1"/>
</dbReference>
<comment type="caution">
    <text evidence="3">The sequence shown here is derived from an EMBL/GenBank/DDBJ whole genome shotgun (WGS) entry which is preliminary data.</text>
</comment>
<dbReference type="CDD" id="cd13665">
    <property type="entry name" value="PBP2_TRAP_Dctp3_4"/>
    <property type="match status" value="1"/>
</dbReference>
<dbReference type="SUPFAM" id="SSF53850">
    <property type="entry name" value="Periplasmic binding protein-like II"/>
    <property type="match status" value="1"/>
</dbReference>
<keyword evidence="1 2" id="KW-0732">Signal</keyword>
<dbReference type="InterPro" id="IPR038404">
    <property type="entry name" value="TRAP_DctP_sf"/>
</dbReference>
<feature type="chain" id="PRO_5047054912" evidence="2">
    <location>
        <begin position="24"/>
        <end position="341"/>
    </location>
</feature>
<reference evidence="3 4" key="1">
    <citation type="submission" date="2020-07" db="EMBL/GenBank/DDBJ databases">
        <title>Pusillimonas sp. nov., isolated from poultry manure in Taiwan.</title>
        <authorList>
            <person name="Lin S.-Y."/>
            <person name="Tang Y.-S."/>
            <person name="Young C.-C."/>
        </authorList>
    </citation>
    <scope>NUCLEOTIDE SEQUENCE [LARGE SCALE GENOMIC DNA]</scope>
    <source>
        <strain evidence="3 4">CC-YST705</strain>
    </source>
</reference>
<dbReference type="Gene3D" id="3.40.190.170">
    <property type="entry name" value="Bacterial extracellular solute-binding protein, family 7"/>
    <property type="match status" value="1"/>
</dbReference>
<evidence type="ECO:0000313" key="4">
    <source>
        <dbReference type="Proteomes" id="UP000776983"/>
    </source>
</evidence>
<dbReference type="PANTHER" id="PTHR33376:SF15">
    <property type="entry name" value="BLL6794 PROTEIN"/>
    <property type="match status" value="1"/>
</dbReference>
<gene>
    <name evidence="3" type="ORF">H0484_11005</name>
</gene>
<evidence type="ECO:0000256" key="1">
    <source>
        <dbReference type="ARBA" id="ARBA00022729"/>
    </source>
</evidence>
<evidence type="ECO:0000256" key="2">
    <source>
        <dbReference type="SAM" id="SignalP"/>
    </source>
</evidence>
<dbReference type="InterPro" id="IPR018389">
    <property type="entry name" value="DctP_fam"/>
</dbReference>
<feature type="signal peptide" evidence="2">
    <location>
        <begin position="1"/>
        <end position="23"/>
    </location>
</feature>
<organism evidence="3 4">
    <name type="scientific">Mesopusillimonas faecipullorum</name>
    <dbReference type="NCBI Taxonomy" id="2755040"/>
    <lineage>
        <taxon>Bacteria</taxon>
        <taxon>Pseudomonadati</taxon>
        <taxon>Pseudomonadota</taxon>
        <taxon>Betaproteobacteria</taxon>
        <taxon>Burkholderiales</taxon>
        <taxon>Alcaligenaceae</taxon>
        <taxon>Mesopusillimonas</taxon>
    </lineage>
</organism>
<name>A0ABS8CE08_9BURK</name>
<dbReference type="PANTHER" id="PTHR33376">
    <property type="match status" value="1"/>
</dbReference>
<proteinExistence type="predicted"/>
<accession>A0ABS8CE08</accession>
<evidence type="ECO:0000313" key="3">
    <source>
        <dbReference type="EMBL" id="MCB5364276.1"/>
    </source>
</evidence>
<dbReference type="Proteomes" id="UP000776983">
    <property type="component" value="Unassembled WGS sequence"/>
</dbReference>
<dbReference type="Pfam" id="PF03480">
    <property type="entry name" value="DctP"/>
    <property type="match status" value="1"/>
</dbReference>
<dbReference type="EMBL" id="JACDXW010000005">
    <property type="protein sequence ID" value="MCB5364276.1"/>
    <property type="molecule type" value="Genomic_DNA"/>
</dbReference>
<sequence>MLKKMLISAGLIAAATFSSLASAQTVLRFSNWLPPTHPITTQILQPWAAQIEDTTAGRVKVQFLPALGRPPAHFDLVRDGVADMALSVHAYTADRFPSSYGMTLPGYADDAESAAVAYWRTHQKHFAPLDEFKGVHLVGLYTHGPGHFYTREAKPVAKLDDLKGMRLRATGGIVQDISTRLGVVPQFASASEAYELLSRGVVDGAMFNADSVDSFRLLPLMKNAYQVPGGLYRDTHYLIINNNAYAKLSDEDRKAFDAASGEAFARLAGKAWDKVDAEAWEKMKAAGYEVVVASDDDLARIRAEGDALRDDWLARMQKLGVDGQAALEMFKEEIAKVEAEK</sequence>
<keyword evidence="4" id="KW-1185">Reference proteome</keyword>